<evidence type="ECO:0000313" key="1">
    <source>
        <dbReference type="EMBL" id="KAG2955901.1"/>
    </source>
</evidence>
<reference evidence="1" key="1">
    <citation type="submission" date="2018-10" db="EMBL/GenBank/DDBJ databases">
        <title>Effector identification in a new, highly contiguous assembly of the strawberry crown rot pathogen Phytophthora cactorum.</title>
        <authorList>
            <person name="Armitage A.D."/>
            <person name="Nellist C.F."/>
            <person name="Bates H."/>
            <person name="Vickerstaff R.J."/>
            <person name="Harrison R.J."/>
        </authorList>
    </citation>
    <scope>NUCLEOTIDE SEQUENCE</scope>
    <source>
        <strain evidence="1">4040</strain>
    </source>
</reference>
<dbReference type="AlphaFoldDB" id="A0A8T1LVZ5"/>
<gene>
    <name evidence="1" type="ORF">PC117_g104</name>
</gene>
<dbReference type="EMBL" id="RCMK01000001">
    <property type="protein sequence ID" value="KAG2955901.1"/>
    <property type="molecule type" value="Genomic_DNA"/>
</dbReference>
<name>A0A8T1LVZ5_9STRA</name>
<protein>
    <submittedName>
        <fullName evidence="1">Uncharacterized protein</fullName>
    </submittedName>
</protein>
<sequence length="64" mass="7140">MRLWLNRKYEPTGDVNHTDTSWCSLVTMLRSASTMASVTSLTSILTMLYVASALMLTIAKTLRS</sequence>
<dbReference type="Proteomes" id="UP000736787">
    <property type="component" value="Unassembled WGS sequence"/>
</dbReference>
<accession>A0A8T1LVZ5</accession>
<comment type="caution">
    <text evidence="1">The sequence shown here is derived from an EMBL/GenBank/DDBJ whole genome shotgun (WGS) entry which is preliminary data.</text>
</comment>
<evidence type="ECO:0000313" key="2">
    <source>
        <dbReference type="Proteomes" id="UP000736787"/>
    </source>
</evidence>
<proteinExistence type="predicted"/>
<organism evidence="1 2">
    <name type="scientific">Phytophthora cactorum</name>
    <dbReference type="NCBI Taxonomy" id="29920"/>
    <lineage>
        <taxon>Eukaryota</taxon>
        <taxon>Sar</taxon>
        <taxon>Stramenopiles</taxon>
        <taxon>Oomycota</taxon>
        <taxon>Peronosporomycetes</taxon>
        <taxon>Peronosporales</taxon>
        <taxon>Peronosporaceae</taxon>
        <taxon>Phytophthora</taxon>
    </lineage>
</organism>